<dbReference type="InterPro" id="IPR000085">
    <property type="entry name" value="RuvA"/>
</dbReference>
<dbReference type="GO" id="GO:0009379">
    <property type="term" value="C:Holliday junction helicase complex"/>
    <property type="evidence" value="ECO:0007669"/>
    <property type="project" value="InterPro"/>
</dbReference>
<evidence type="ECO:0000256" key="2">
    <source>
        <dbReference type="ARBA" id="ARBA00022763"/>
    </source>
</evidence>
<comment type="caution">
    <text evidence="6">Lacks conserved residue(s) required for the propagation of feature annotation.</text>
</comment>
<keyword evidence="8" id="KW-0347">Helicase</keyword>
<evidence type="ECO:0000313" key="8">
    <source>
        <dbReference type="EMBL" id="KRL03032.1"/>
    </source>
</evidence>
<keyword evidence="8" id="KW-0547">Nucleotide-binding</keyword>
<dbReference type="HAMAP" id="MF_00031">
    <property type="entry name" value="DNA_HJ_migration_RuvA"/>
    <property type="match status" value="1"/>
</dbReference>
<evidence type="ECO:0000256" key="1">
    <source>
        <dbReference type="ARBA" id="ARBA00022490"/>
    </source>
</evidence>
<dbReference type="Pfam" id="PF07499">
    <property type="entry name" value="RuvA_C"/>
    <property type="match status" value="1"/>
</dbReference>
<organism evidence="8 9">
    <name type="scientific">Liquorilactobacillus capillatus DSM 19910</name>
    <dbReference type="NCBI Taxonomy" id="1423731"/>
    <lineage>
        <taxon>Bacteria</taxon>
        <taxon>Bacillati</taxon>
        <taxon>Bacillota</taxon>
        <taxon>Bacilli</taxon>
        <taxon>Lactobacillales</taxon>
        <taxon>Lactobacillaceae</taxon>
        <taxon>Liquorilactobacillus</taxon>
    </lineage>
</organism>
<keyword evidence="2 6" id="KW-0227">DNA damage</keyword>
<keyword evidence="3 6" id="KW-0238">DNA-binding</keyword>
<comment type="subunit">
    <text evidence="6">Homotetramer. Forms an RuvA(8)-RuvB(12)-Holliday junction (HJ) complex. HJ DNA is sandwiched between 2 RuvA tetramers; dsDNA enters through RuvA and exits via RuvB. An RuvB hexamer assembles on each DNA strand where it exits the tetramer. Each RuvB hexamer is contacted by two RuvA subunits (via domain III) on 2 adjacent RuvB subunits; this complex drives branch migration. In the full resolvosome a probable DNA-RuvA(4)-RuvB(12)-RuvC(2) complex forms which resolves the HJ.</text>
</comment>
<dbReference type="GO" id="GO:0005524">
    <property type="term" value="F:ATP binding"/>
    <property type="evidence" value="ECO:0007669"/>
    <property type="project" value="InterPro"/>
</dbReference>
<feature type="region of interest" description="Domain III" evidence="6">
    <location>
        <begin position="155"/>
        <end position="205"/>
    </location>
</feature>
<dbReference type="Gene3D" id="1.10.8.10">
    <property type="entry name" value="DNA helicase RuvA subunit, C-terminal domain"/>
    <property type="match status" value="1"/>
</dbReference>
<dbReference type="GO" id="GO:0006281">
    <property type="term" value="P:DNA repair"/>
    <property type="evidence" value="ECO:0007669"/>
    <property type="project" value="UniProtKB-UniRule"/>
</dbReference>
<keyword evidence="1 6" id="KW-0963">Cytoplasm</keyword>
<evidence type="ECO:0000313" key="9">
    <source>
        <dbReference type="Proteomes" id="UP000051621"/>
    </source>
</evidence>
<dbReference type="SUPFAM" id="SSF47781">
    <property type="entry name" value="RuvA domain 2-like"/>
    <property type="match status" value="1"/>
</dbReference>
<protein>
    <recommendedName>
        <fullName evidence="6">Holliday junction branch migration complex subunit RuvA</fullName>
    </recommendedName>
</protein>
<proteinExistence type="inferred from homology"/>
<dbReference type="Gene3D" id="1.10.150.20">
    <property type="entry name" value="5' to 3' exonuclease, C-terminal subdomain"/>
    <property type="match status" value="1"/>
</dbReference>
<feature type="domain" description="Helix-hairpin-helix DNA-binding motif class 1" evidence="7">
    <location>
        <begin position="107"/>
        <end position="126"/>
    </location>
</feature>
<dbReference type="SUPFAM" id="SSF46929">
    <property type="entry name" value="DNA helicase RuvA subunit, C-terminal domain"/>
    <property type="match status" value="1"/>
</dbReference>
<comment type="caution">
    <text evidence="8">The sequence shown here is derived from an EMBL/GenBank/DDBJ whole genome shotgun (WGS) entry which is preliminary data.</text>
</comment>
<dbReference type="InterPro" id="IPR036267">
    <property type="entry name" value="RuvA_C_sf"/>
</dbReference>
<dbReference type="RefSeq" id="WP_057742387.1">
    <property type="nucleotide sequence ID" value="NZ_AZEF01000007.1"/>
</dbReference>
<keyword evidence="9" id="KW-1185">Reference proteome</keyword>
<keyword evidence="5 6" id="KW-0234">DNA repair</keyword>
<dbReference type="OrthoDB" id="5293449at2"/>
<dbReference type="AlphaFoldDB" id="A0A0R1MH01"/>
<dbReference type="SMART" id="SM00278">
    <property type="entry name" value="HhH1"/>
    <property type="match status" value="2"/>
</dbReference>
<dbReference type="InterPro" id="IPR003583">
    <property type="entry name" value="Hlx-hairpin-Hlx_DNA-bd_motif"/>
</dbReference>
<comment type="subcellular location">
    <subcellularLocation>
        <location evidence="6">Cytoplasm</location>
    </subcellularLocation>
</comment>
<dbReference type="GO" id="GO:0000400">
    <property type="term" value="F:four-way junction DNA binding"/>
    <property type="evidence" value="ECO:0007669"/>
    <property type="project" value="UniProtKB-UniRule"/>
</dbReference>
<dbReference type="InterPro" id="IPR011114">
    <property type="entry name" value="RuvA_C"/>
</dbReference>
<dbReference type="InterPro" id="IPR013849">
    <property type="entry name" value="DNA_helicase_Holl-junc_RuvA_I"/>
</dbReference>
<evidence type="ECO:0000256" key="3">
    <source>
        <dbReference type="ARBA" id="ARBA00023125"/>
    </source>
</evidence>
<dbReference type="PATRIC" id="fig|1423731.3.peg.308"/>
<comment type="domain">
    <text evidence="6">Has three domains with a flexible linker between the domains II and III and assumes an 'L' shape. Domain III is highly mobile and contacts RuvB.</text>
</comment>
<keyword evidence="8" id="KW-0378">Hydrolase</keyword>
<dbReference type="EMBL" id="AZEF01000007">
    <property type="protein sequence ID" value="KRL03032.1"/>
    <property type="molecule type" value="Genomic_DNA"/>
</dbReference>
<evidence type="ECO:0000256" key="6">
    <source>
        <dbReference type="HAMAP-Rule" id="MF_00031"/>
    </source>
</evidence>
<dbReference type="STRING" id="1423731.FC81_GL000299"/>
<dbReference type="CDD" id="cd14332">
    <property type="entry name" value="UBA_RuvA_C"/>
    <property type="match status" value="1"/>
</dbReference>
<dbReference type="InterPro" id="IPR012340">
    <property type="entry name" value="NA-bd_OB-fold"/>
</dbReference>
<dbReference type="Gene3D" id="2.40.50.140">
    <property type="entry name" value="Nucleic acid-binding proteins"/>
    <property type="match status" value="1"/>
</dbReference>
<dbReference type="SUPFAM" id="SSF50249">
    <property type="entry name" value="Nucleic acid-binding proteins"/>
    <property type="match status" value="1"/>
</dbReference>
<keyword evidence="8" id="KW-0067">ATP-binding</keyword>
<dbReference type="GO" id="GO:0009378">
    <property type="term" value="F:four-way junction helicase activity"/>
    <property type="evidence" value="ECO:0007669"/>
    <property type="project" value="InterPro"/>
</dbReference>
<sequence>MYEYFRGKITEVTPYYIVVEVGMIGYQVYVSNPFRYQVDEQSEVKVYIYQAVRENDITLYGFWDLNEKSIFVKLLNVSGIGPKSALAILANDDHQGLVTAIDNEDIGYLTKFPGVGKKTAKQIVLDLKGKMDVDATQTDLIGQQGLDLATHSGGANQYFEESIAALTALGYTKTEVKRISKKLVQFKGSSTDEYLREALRLLISK</sequence>
<evidence type="ECO:0000259" key="7">
    <source>
        <dbReference type="SMART" id="SM00278"/>
    </source>
</evidence>
<keyword evidence="4 6" id="KW-0233">DNA recombination</keyword>
<dbReference type="Proteomes" id="UP000051621">
    <property type="component" value="Unassembled WGS sequence"/>
</dbReference>
<dbReference type="NCBIfam" id="TIGR00084">
    <property type="entry name" value="ruvA"/>
    <property type="match status" value="1"/>
</dbReference>
<feature type="domain" description="Helix-hairpin-helix DNA-binding motif class 1" evidence="7">
    <location>
        <begin position="72"/>
        <end position="91"/>
    </location>
</feature>
<dbReference type="Pfam" id="PF14520">
    <property type="entry name" value="HHH_5"/>
    <property type="match status" value="1"/>
</dbReference>
<accession>A0A0R1MH01</accession>
<gene>
    <name evidence="6" type="primary">ruvA</name>
    <name evidence="8" type="ORF">FC81_GL000299</name>
</gene>
<dbReference type="Pfam" id="PF01330">
    <property type="entry name" value="RuvA_N"/>
    <property type="match status" value="1"/>
</dbReference>
<comment type="function">
    <text evidence="6">The RuvA-RuvB-RuvC complex processes Holliday junction (HJ) DNA during genetic recombination and DNA repair, while the RuvA-RuvB complex plays an important role in the rescue of blocked DNA replication forks via replication fork reversal (RFR). RuvA specifically binds to HJ cruciform DNA, conferring on it an open structure. The RuvB hexamer acts as an ATP-dependent pump, pulling dsDNA into and through the RuvAB complex. HJ branch migration allows RuvC to scan DNA until it finds its consensus sequence, where it cleaves and resolves the cruciform DNA.</text>
</comment>
<dbReference type="GO" id="GO:0005737">
    <property type="term" value="C:cytoplasm"/>
    <property type="evidence" value="ECO:0007669"/>
    <property type="project" value="UniProtKB-SubCell"/>
</dbReference>
<evidence type="ECO:0000256" key="5">
    <source>
        <dbReference type="ARBA" id="ARBA00023204"/>
    </source>
</evidence>
<dbReference type="GO" id="GO:0048476">
    <property type="term" value="C:Holliday junction resolvase complex"/>
    <property type="evidence" value="ECO:0007669"/>
    <property type="project" value="UniProtKB-UniRule"/>
</dbReference>
<reference evidence="8 9" key="1">
    <citation type="journal article" date="2015" name="Genome Announc.">
        <title>Expanding the biotechnology potential of lactobacilli through comparative genomics of 213 strains and associated genera.</title>
        <authorList>
            <person name="Sun Z."/>
            <person name="Harris H.M."/>
            <person name="McCann A."/>
            <person name="Guo C."/>
            <person name="Argimon S."/>
            <person name="Zhang W."/>
            <person name="Yang X."/>
            <person name="Jeffery I.B."/>
            <person name="Cooney J.C."/>
            <person name="Kagawa T.F."/>
            <person name="Liu W."/>
            <person name="Song Y."/>
            <person name="Salvetti E."/>
            <person name="Wrobel A."/>
            <person name="Rasinkangas P."/>
            <person name="Parkhill J."/>
            <person name="Rea M.C."/>
            <person name="O'Sullivan O."/>
            <person name="Ritari J."/>
            <person name="Douillard F.P."/>
            <person name="Paul Ross R."/>
            <person name="Yang R."/>
            <person name="Briner A.E."/>
            <person name="Felis G.E."/>
            <person name="de Vos W.M."/>
            <person name="Barrangou R."/>
            <person name="Klaenhammer T.R."/>
            <person name="Caufield P.W."/>
            <person name="Cui Y."/>
            <person name="Zhang H."/>
            <person name="O'Toole P.W."/>
        </authorList>
    </citation>
    <scope>NUCLEOTIDE SEQUENCE [LARGE SCALE GENOMIC DNA]</scope>
    <source>
        <strain evidence="8 9">DSM 19910</strain>
    </source>
</reference>
<name>A0A0R1MH01_9LACO</name>
<comment type="similarity">
    <text evidence="6">Belongs to the RuvA family.</text>
</comment>
<dbReference type="InterPro" id="IPR010994">
    <property type="entry name" value="RuvA_2-like"/>
</dbReference>
<evidence type="ECO:0000256" key="4">
    <source>
        <dbReference type="ARBA" id="ARBA00023172"/>
    </source>
</evidence>
<dbReference type="GO" id="GO:0006310">
    <property type="term" value="P:DNA recombination"/>
    <property type="evidence" value="ECO:0007669"/>
    <property type="project" value="UniProtKB-UniRule"/>
</dbReference>